<name>A0A2G4YUD9_9PROT</name>
<gene>
    <name evidence="1" type="ORF">CRD36_04300</name>
</gene>
<keyword evidence="2" id="KW-1185">Reference proteome</keyword>
<sequence length="392" mass="44734">MAETSPTVDVTGITLEHCKDYQEISACVDGDKIWFRFPLFLEIEPRAELFLVPAMLESMVRGVPVHIKDDIEISDQLAHMYREIQAVLKSWNDDFLIAPLQAKTRKNFPVTDNIICCFSGGIDSTYTFGHFRDDITHLLLVKAFENWDKENSWEKNMADRKAFALSQNKKIITVDTNIRAYCDARKFEFSLVHGSLLSVIGITLNPKVMLIPSSYSYTTLHPHGSHPLLDPLWATENTHIIHHGCAASRCEKTEYIAEDQILLDQLQVCWKSSYNNCGECPKCLRTSLALKIMGKKCARLPEPTGADPYKQLALNDAQGLYFLEELVELCKANDNTDIRSHLERIIRTFKIKVFFHNIAKFILGSPGRKLSRLFRKNAWYTARASTLSNRVD</sequence>
<accession>A0A2G4YUD9</accession>
<organism evidence="1 2">
    <name type="scientific">Paremcibacter congregatus</name>
    <dbReference type="NCBI Taxonomy" id="2043170"/>
    <lineage>
        <taxon>Bacteria</taxon>
        <taxon>Pseudomonadati</taxon>
        <taxon>Pseudomonadota</taxon>
        <taxon>Alphaproteobacteria</taxon>
        <taxon>Emcibacterales</taxon>
        <taxon>Emcibacteraceae</taxon>
        <taxon>Paremcibacter</taxon>
    </lineage>
</organism>
<protein>
    <submittedName>
        <fullName evidence="1">Uncharacterized protein</fullName>
    </submittedName>
</protein>
<evidence type="ECO:0000313" key="1">
    <source>
        <dbReference type="EMBL" id="PHZ85903.1"/>
    </source>
</evidence>
<comment type="caution">
    <text evidence="1">The sequence shown here is derived from an EMBL/GenBank/DDBJ whole genome shotgun (WGS) entry which is preliminary data.</text>
</comment>
<reference evidence="1 2" key="1">
    <citation type="submission" date="2017-10" db="EMBL/GenBank/DDBJ databases">
        <title>Frigbacter circumglobatus gen. nov. sp. nov., isolated from sediment cultured in situ.</title>
        <authorList>
            <person name="Zhao Z."/>
        </authorList>
    </citation>
    <scope>NUCLEOTIDE SEQUENCE [LARGE SCALE GENOMIC DNA]</scope>
    <source>
        <strain evidence="1 2">ZYL</strain>
    </source>
</reference>
<dbReference type="Proteomes" id="UP000229730">
    <property type="component" value="Unassembled WGS sequence"/>
</dbReference>
<dbReference type="EMBL" id="PDEM01000009">
    <property type="protein sequence ID" value="PHZ85903.1"/>
    <property type="molecule type" value="Genomic_DNA"/>
</dbReference>
<evidence type="ECO:0000313" key="2">
    <source>
        <dbReference type="Proteomes" id="UP000229730"/>
    </source>
</evidence>
<proteinExistence type="predicted"/>
<dbReference type="OrthoDB" id="5413327at2"/>
<dbReference type="AlphaFoldDB" id="A0A2G4YUD9"/>
<dbReference type="RefSeq" id="WP_099471488.1">
    <property type="nucleotide sequence ID" value="NZ_CP041025.1"/>
</dbReference>
<dbReference type="InParanoid" id="A0A2G4YUD9"/>